<dbReference type="SUPFAM" id="SSF51011">
    <property type="entry name" value="Glycosyl hydrolase domain"/>
    <property type="match status" value="1"/>
</dbReference>
<keyword evidence="12" id="KW-0326">Glycosidase</keyword>
<dbReference type="EMBL" id="GEDC01020570">
    <property type="protein sequence ID" value="JAS16728.1"/>
    <property type="molecule type" value="Transcribed_RNA"/>
</dbReference>
<dbReference type="InterPro" id="IPR033453">
    <property type="entry name" value="Glyco_hydro_30_TIM-barrel"/>
</dbReference>
<dbReference type="GO" id="GO:0006066">
    <property type="term" value="P:alcohol metabolic process"/>
    <property type="evidence" value="ECO:0007669"/>
    <property type="project" value="UniProtKB-ARBA"/>
</dbReference>
<feature type="signal peptide" evidence="13">
    <location>
        <begin position="1"/>
        <end position="27"/>
    </location>
</feature>
<dbReference type="GO" id="GO:0005774">
    <property type="term" value="C:vacuolar membrane"/>
    <property type="evidence" value="ECO:0007669"/>
    <property type="project" value="UniProtKB-ARBA"/>
</dbReference>
<keyword evidence="9 12" id="KW-0443">Lipid metabolism</keyword>
<keyword evidence="7 12" id="KW-0378">Hydrolase</keyword>
<dbReference type="FunFam" id="3.20.20.80:FF:000030">
    <property type="entry name" value="Lysosomal acid glucosylceramidase"/>
    <property type="match status" value="1"/>
</dbReference>
<dbReference type="GO" id="GO:0051246">
    <property type="term" value="P:regulation of protein metabolic process"/>
    <property type="evidence" value="ECO:0007669"/>
    <property type="project" value="UniProtKB-ARBA"/>
</dbReference>
<dbReference type="GO" id="GO:0004348">
    <property type="term" value="F:glucosylceramidase activity"/>
    <property type="evidence" value="ECO:0007669"/>
    <property type="project" value="UniProtKB-EC"/>
</dbReference>
<proteinExistence type="inferred from homology"/>
<evidence type="ECO:0000256" key="10">
    <source>
        <dbReference type="ARBA" id="ARBA00050474"/>
    </source>
</evidence>
<dbReference type="GO" id="GO:0016758">
    <property type="term" value="F:hexosyltransferase activity"/>
    <property type="evidence" value="ECO:0007669"/>
    <property type="project" value="UniProtKB-ARBA"/>
</dbReference>
<name>A0A1B6CTI6_9HEMI</name>
<dbReference type="GO" id="GO:0032006">
    <property type="term" value="P:regulation of TOR signaling"/>
    <property type="evidence" value="ECO:0007669"/>
    <property type="project" value="UniProtKB-ARBA"/>
</dbReference>
<comment type="catalytic activity">
    <reaction evidence="10">
        <text>a beta-D-glucosylceramide + H2O = an N-acyl-sphingoid base + D-glucose</text>
        <dbReference type="Rhea" id="RHEA:81447"/>
        <dbReference type="ChEBI" id="CHEBI:4167"/>
        <dbReference type="ChEBI" id="CHEBI:15377"/>
        <dbReference type="ChEBI" id="CHEBI:83264"/>
        <dbReference type="ChEBI" id="CHEBI:83273"/>
    </reaction>
    <physiologicalReaction direction="left-to-right" evidence="10">
        <dbReference type="Rhea" id="RHEA:81448"/>
    </physiologicalReaction>
</comment>
<dbReference type="InterPro" id="IPR017853">
    <property type="entry name" value="GH"/>
</dbReference>
<dbReference type="SUPFAM" id="SSF51445">
    <property type="entry name" value="(Trans)glycosidases"/>
    <property type="match status" value="1"/>
</dbReference>
<evidence type="ECO:0000256" key="6">
    <source>
        <dbReference type="ARBA" id="ARBA00022729"/>
    </source>
</evidence>
<dbReference type="GO" id="GO:0042391">
    <property type="term" value="P:regulation of membrane potential"/>
    <property type="evidence" value="ECO:0007669"/>
    <property type="project" value="UniProtKB-ARBA"/>
</dbReference>
<dbReference type="GO" id="GO:0007040">
    <property type="term" value="P:lysosome organization"/>
    <property type="evidence" value="ECO:0007669"/>
    <property type="project" value="UniProtKB-ARBA"/>
</dbReference>
<dbReference type="EC" id="3.2.1.45" evidence="5 12"/>
<comment type="pathway">
    <text evidence="2">Lipid metabolism; sphingolipid metabolism.</text>
</comment>
<reference evidence="16" key="1">
    <citation type="submission" date="2015-12" db="EMBL/GenBank/DDBJ databases">
        <title>De novo transcriptome assembly of four potential Pierce s Disease insect vectors from Arizona vineyards.</title>
        <authorList>
            <person name="Tassone E.E."/>
        </authorList>
    </citation>
    <scope>NUCLEOTIDE SEQUENCE</scope>
</reference>
<dbReference type="GO" id="GO:0006680">
    <property type="term" value="P:glucosylceramide catabolic process"/>
    <property type="evidence" value="ECO:0007669"/>
    <property type="project" value="UniProtKB-ARBA"/>
</dbReference>
<gene>
    <name evidence="15" type="ORF">g.26720</name>
    <name evidence="18" type="ORF">g.26722</name>
    <name evidence="17" type="ORF">g.26724</name>
    <name evidence="16" type="ORF">g.26726</name>
</gene>
<dbReference type="EMBL" id="GEDC01003214">
    <property type="protein sequence ID" value="JAS34084.1"/>
    <property type="molecule type" value="Transcribed_RNA"/>
</dbReference>
<evidence type="ECO:0000256" key="4">
    <source>
        <dbReference type="ARBA" id="ARBA00005382"/>
    </source>
</evidence>
<dbReference type="PANTHER" id="PTHR11069">
    <property type="entry name" value="GLUCOSYLCERAMIDASE"/>
    <property type="match status" value="1"/>
</dbReference>
<keyword evidence="8 12" id="KW-0746">Sphingolipid metabolism</keyword>
<comment type="catalytic activity">
    <reaction evidence="1">
        <text>a beta-D-glucosyl-(1&lt;-&gt;1')-N-acylsphing-4-enine + H2O = an N-acylsphing-4-enine + D-glucose</text>
        <dbReference type="Rhea" id="RHEA:13269"/>
        <dbReference type="ChEBI" id="CHEBI:4167"/>
        <dbReference type="ChEBI" id="CHEBI:15377"/>
        <dbReference type="ChEBI" id="CHEBI:22801"/>
        <dbReference type="ChEBI" id="CHEBI:52639"/>
        <dbReference type="EC" id="3.2.1.45"/>
    </reaction>
    <physiologicalReaction direction="left-to-right" evidence="1">
        <dbReference type="Rhea" id="RHEA:13270"/>
    </physiologicalReaction>
</comment>
<dbReference type="GO" id="GO:0010605">
    <property type="term" value="P:negative regulation of macromolecule metabolic process"/>
    <property type="evidence" value="ECO:0007669"/>
    <property type="project" value="UniProtKB-ARBA"/>
</dbReference>
<evidence type="ECO:0000313" key="16">
    <source>
        <dbReference type="EMBL" id="JAS16728.1"/>
    </source>
</evidence>
<evidence type="ECO:0000256" key="11">
    <source>
        <dbReference type="ARBA" id="ARBA00051345"/>
    </source>
</evidence>
<dbReference type="AlphaFoldDB" id="A0A1B6CTI6"/>
<dbReference type="Gene3D" id="3.20.20.80">
    <property type="entry name" value="Glycosidases"/>
    <property type="match status" value="1"/>
</dbReference>
<dbReference type="GO" id="GO:0005102">
    <property type="term" value="F:signaling receptor binding"/>
    <property type="evidence" value="ECO:0007669"/>
    <property type="project" value="UniProtKB-ARBA"/>
</dbReference>
<protein>
    <recommendedName>
        <fullName evidence="5 12">Glucosylceramidase</fullName>
        <ecNumber evidence="5 12">3.2.1.45</ecNumber>
    </recommendedName>
</protein>
<sequence>MSRVQGIHCLTLLTLLTILGNLKFALTSNPCIPRDYNRGGTVCVCNSTYCDTAEGQDDPLPFGTYALYTSSKSGLRLNKTYGQFTTKFSTNDLECTGAVFKINGSKIYQKMFGFGGAFTDSAGINILSLSESTQENLLRSYYSKEGIRYNIGRVPIGGSDFSTHPYAYDDKSPDPGLINFNLTTEDFTLKIPIINRAQKIRGDRLLLFGSAWSAPPYMKTNNKITGFGFLKENYYDTWANYHIKFLDLYASYNISFWALTTGNEPTDGFLPLFVTFNSMGWTPYSHRKWIGQHLGPKLNQSYKEILIIAFDDQRFLLPWWMKWILNDKDANKYIDGIGVHWYTDFLTPISLLRKTHTDFPDKFLIYTEACEGSKPWSRGVILGSWERGEEYMHSIISTLNNWVTGWVDWNIALDLQGGPNWNKNFVDSPIIVNSTADEFYKQPIFYALAHFSKFIQPQAMKIDVQPQESGNVEVTAVYNNAISGHIVIIFHNRNNEGRDIVFEEVGMEACFKIHLPAKSFATLMFWTN</sequence>
<dbReference type="EMBL" id="GEDC01011572">
    <property type="protein sequence ID" value="JAS25726.1"/>
    <property type="molecule type" value="Transcribed_RNA"/>
</dbReference>
<feature type="domain" description="Glycosyl hydrolase family 30 TIM-barrel" evidence="14">
    <location>
        <begin position="113"/>
        <end position="455"/>
    </location>
</feature>
<evidence type="ECO:0000313" key="17">
    <source>
        <dbReference type="EMBL" id="JAS25726.1"/>
    </source>
</evidence>
<evidence type="ECO:0000313" key="18">
    <source>
        <dbReference type="EMBL" id="JAS34084.1"/>
    </source>
</evidence>
<keyword evidence="6 13" id="KW-0732">Signal</keyword>
<dbReference type="GO" id="GO:0006914">
    <property type="term" value="P:autophagy"/>
    <property type="evidence" value="ECO:0007669"/>
    <property type="project" value="UniProtKB-ARBA"/>
</dbReference>
<evidence type="ECO:0000256" key="13">
    <source>
        <dbReference type="SAM" id="SignalP"/>
    </source>
</evidence>
<dbReference type="Pfam" id="PF02055">
    <property type="entry name" value="Glyco_hydro_30"/>
    <property type="match status" value="1"/>
</dbReference>
<evidence type="ECO:0000256" key="1">
    <source>
        <dbReference type="ARBA" id="ARBA00001013"/>
    </source>
</evidence>
<evidence type="ECO:0000256" key="7">
    <source>
        <dbReference type="ARBA" id="ARBA00022801"/>
    </source>
</evidence>
<evidence type="ECO:0000256" key="12">
    <source>
        <dbReference type="RuleBase" id="RU361188"/>
    </source>
</evidence>
<dbReference type="EMBL" id="GEDC01023766">
    <property type="protein sequence ID" value="JAS13532.1"/>
    <property type="molecule type" value="Transcribed_RNA"/>
</dbReference>
<dbReference type="GO" id="GO:0030163">
    <property type="term" value="P:protein catabolic process"/>
    <property type="evidence" value="ECO:0007669"/>
    <property type="project" value="UniProtKB-ARBA"/>
</dbReference>
<accession>A0A1B6CTI6</accession>
<evidence type="ECO:0000259" key="14">
    <source>
        <dbReference type="Pfam" id="PF02055"/>
    </source>
</evidence>
<evidence type="ECO:0000256" key="8">
    <source>
        <dbReference type="ARBA" id="ARBA00022919"/>
    </source>
</evidence>
<comment type="catalytic activity">
    <reaction evidence="11">
        <text>an N-acyl-1-beta-D-glucosyl-15-methylhexadecasphing-4-enine + H2O = an N-acyl-15-methylhexadecasphing-4-enine + D-glucose</text>
        <dbReference type="Rhea" id="RHEA:34755"/>
        <dbReference type="ChEBI" id="CHEBI:4167"/>
        <dbReference type="ChEBI" id="CHEBI:15377"/>
        <dbReference type="ChEBI" id="CHEBI:70815"/>
        <dbReference type="ChEBI" id="CHEBI:70846"/>
    </reaction>
    <physiologicalReaction direction="left-to-right" evidence="11">
        <dbReference type="Rhea" id="RHEA:34756"/>
    </physiologicalReaction>
</comment>
<organism evidence="16">
    <name type="scientific">Clastoptera arizonana</name>
    <name type="common">Arizona spittle bug</name>
    <dbReference type="NCBI Taxonomy" id="38151"/>
    <lineage>
        <taxon>Eukaryota</taxon>
        <taxon>Metazoa</taxon>
        <taxon>Ecdysozoa</taxon>
        <taxon>Arthropoda</taxon>
        <taxon>Hexapoda</taxon>
        <taxon>Insecta</taxon>
        <taxon>Pterygota</taxon>
        <taxon>Neoptera</taxon>
        <taxon>Paraneoptera</taxon>
        <taxon>Hemiptera</taxon>
        <taxon>Auchenorrhyncha</taxon>
        <taxon>Cercopoidea</taxon>
        <taxon>Clastopteridae</taxon>
        <taxon>Clastoptera</taxon>
    </lineage>
</organism>
<evidence type="ECO:0000313" key="15">
    <source>
        <dbReference type="EMBL" id="JAS13532.1"/>
    </source>
</evidence>
<comment type="similarity">
    <text evidence="4 12">Belongs to the glycosyl hydrolase 30 family.</text>
</comment>
<dbReference type="PRINTS" id="PR00843">
    <property type="entry name" value="GLHYDRLASE30"/>
</dbReference>
<comment type="pathway">
    <text evidence="3">Sphingolipid metabolism.</text>
</comment>
<evidence type="ECO:0000256" key="2">
    <source>
        <dbReference type="ARBA" id="ARBA00004760"/>
    </source>
</evidence>
<feature type="chain" id="PRO_5008580770" description="Glucosylceramidase" evidence="13">
    <location>
        <begin position="28"/>
        <end position="528"/>
    </location>
</feature>
<evidence type="ECO:0000256" key="3">
    <source>
        <dbReference type="ARBA" id="ARBA00004991"/>
    </source>
</evidence>
<dbReference type="PANTHER" id="PTHR11069:SF23">
    <property type="entry name" value="LYSOSOMAL ACID GLUCOSYLCERAMIDASE"/>
    <property type="match status" value="1"/>
</dbReference>
<dbReference type="InterPro" id="IPR001139">
    <property type="entry name" value="Glyco_hydro_30"/>
</dbReference>
<dbReference type="GO" id="GO:0016241">
    <property type="term" value="P:regulation of macroautophagy"/>
    <property type="evidence" value="ECO:0007669"/>
    <property type="project" value="UniProtKB-ARBA"/>
</dbReference>
<dbReference type="GO" id="GO:0008202">
    <property type="term" value="P:steroid metabolic process"/>
    <property type="evidence" value="ECO:0007669"/>
    <property type="project" value="UniProtKB-ARBA"/>
</dbReference>
<dbReference type="GO" id="GO:0005764">
    <property type="term" value="C:lysosome"/>
    <property type="evidence" value="ECO:0007669"/>
    <property type="project" value="UniProtKB-ARBA"/>
</dbReference>
<evidence type="ECO:0000256" key="9">
    <source>
        <dbReference type="ARBA" id="ARBA00023098"/>
    </source>
</evidence>
<evidence type="ECO:0000256" key="5">
    <source>
        <dbReference type="ARBA" id="ARBA00012658"/>
    </source>
</evidence>